<feature type="compositionally biased region" description="Acidic residues" evidence="1">
    <location>
        <begin position="233"/>
        <end position="247"/>
    </location>
</feature>
<reference evidence="2 3" key="1">
    <citation type="journal article" date="2024" name="Nat. Commun.">
        <title>Phylogenomics reveals the evolutionary origins of lichenization in chlorophyte algae.</title>
        <authorList>
            <person name="Puginier C."/>
            <person name="Libourel C."/>
            <person name="Otte J."/>
            <person name="Skaloud P."/>
            <person name="Haon M."/>
            <person name="Grisel S."/>
            <person name="Petersen M."/>
            <person name="Berrin J.G."/>
            <person name="Delaux P.M."/>
            <person name="Dal Grande F."/>
            <person name="Keller J."/>
        </authorList>
    </citation>
    <scope>NUCLEOTIDE SEQUENCE [LARGE SCALE GENOMIC DNA]</scope>
    <source>
        <strain evidence="2 3">SAG 216-7</strain>
    </source>
</reference>
<feature type="region of interest" description="Disordered" evidence="1">
    <location>
        <begin position="228"/>
        <end position="247"/>
    </location>
</feature>
<dbReference type="Proteomes" id="UP001491310">
    <property type="component" value="Unassembled WGS sequence"/>
</dbReference>
<keyword evidence="3" id="KW-1185">Reference proteome</keyword>
<dbReference type="InterPro" id="IPR045290">
    <property type="entry name" value="MOC1-like"/>
</dbReference>
<dbReference type="PANTHER" id="PTHR36015">
    <property type="entry name" value="HOLLIDAY JUNCTION RESOLVASE MOC1, CHLOROPLASTIC-RELATED"/>
    <property type="match status" value="1"/>
</dbReference>
<organism evidence="2 3">
    <name type="scientific">Coccomyxa subellipsoidea</name>
    <dbReference type="NCBI Taxonomy" id="248742"/>
    <lineage>
        <taxon>Eukaryota</taxon>
        <taxon>Viridiplantae</taxon>
        <taxon>Chlorophyta</taxon>
        <taxon>core chlorophytes</taxon>
        <taxon>Trebouxiophyceae</taxon>
        <taxon>Trebouxiophyceae incertae sedis</taxon>
        <taxon>Coccomyxaceae</taxon>
        <taxon>Coccomyxa</taxon>
    </lineage>
</organism>
<accession>A0ABR2Z0C2</accession>
<dbReference type="CDD" id="cd22992">
    <property type="entry name" value="MOC1"/>
    <property type="match status" value="1"/>
</dbReference>
<comment type="caution">
    <text evidence="2">The sequence shown here is derived from an EMBL/GenBank/DDBJ whole genome shotgun (WGS) entry which is preliminary data.</text>
</comment>
<name>A0ABR2Z0C2_9CHLO</name>
<dbReference type="EMBL" id="JALJOT010000002">
    <property type="protein sequence ID" value="KAK9917106.1"/>
    <property type="molecule type" value="Genomic_DNA"/>
</dbReference>
<evidence type="ECO:0000256" key="1">
    <source>
        <dbReference type="SAM" id="MobiDB-lite"/>
    </source>
</evidence>
<evidence type="ECO:0000313" key="3">
    <source>
        <dbReference type="Proteomes" id="UP001491310"/>
    </source>
</evidence>
<proteinExistence type="predicted"/>
<dbReference type="PANTHER" id="PTHR36015:SF6">
    <property type="entry name" value="HOLLIDAY JUNCTION RESOLVASE MOC1, CHLOROPLASTIC-RELATED"/>
    <property type="match status" value="1"/>
</dbReference>
<sequence length="247" mass="27147">MLRTPAGLSFCFRRLERLPLVLGVGRTTVLGRRQLVVKGASHATLVTPSPEPPLAKSGKLDCPQRPPLHDNPCEILQATKQRKRRQADSTAIASIVRHLAEERSEDGGPPPRVVLEMPQPNRLNGKWSWYACGHSYGVWHGALASHGFKVETVTSRAWKIDLQLNGKGKEGSRLLALRLFPSAAELLKRKKDHGRAEAMLIAAWALGLRIQPDSEEVAVVPPVETQKASLDDLLSEEDEGDSEVLDS</sequence>
<protein>
    <submittedName>
        <fullName evidence="2">Uncharacterized protein</fullName>
    </submittedName>
</protein>
<gene>
    <name evidence="2" type="ORF">WJX75_000945</name>
</gene>
<evidence type="ECO:0000313" key="2">
    <source>
        <dbReference type="EMBL" id="KAK9917106.1"/>
    </source>
</evidence>